<dbReference type="SUPFAM" id="SSF51905">
    <property type="entry name" value="FAD/NAD(P)-binding domain"/>
    <property type="match status" value="2"/>
</dbReference>
<dbReference type="Pfam" id="PF00743">
    <property type="entry name" value="FMO-like"/>
    <property type="match status" value="1"/>
</dbReference>
<dbReference type="PANTHER" id="PTHR42877:SF4">
    <property type="entry name" value="FAD_NAD(P)-BINDING DOMAIN-CONTAINING PROTEIN-RELATED"/>
    <property type="match status" value="1"/>
</dbReference>
<name>A0ABV9F2D6_9SPHN</name>
<feature type="region of interest" description="Disordered" evidence="4">
    <location>
        <begin position="1"/>
        <end position="21"/>
    </location>
</feature>
<keyword evidence="1" id="KW-0285">Flavoprotein</keyword>
<dbReference type="EMBL" id="JBHSFZ010000025">
    <property type="protein sequence ID" value="MFC4594856.1"/>
    <property type="molecule type" value="Genomic_DNA"/>
</dbReference>
<evidence type="ECO:0000313" key="6">
    <source>
        <dbReference type="Proteomes" id="UP001595957"/>
    </source>
</evidence>
<dbReference type="InterPro" id="IPR020946">
    <property type="entry name" value="Flavin_mOase-like"/>
</dbReference>
<reference evidence="6" key="1">
    <citation type="journal article" date="2019" name="Int. J. Syst. Evol. Microbiol.">
        <title>The Global Catalogue of Microorganisms (GCM) 10K type strain sequencing project: providing services to taxonomists for standard genome sequencing and annotation.</title>
        <authorList>
            <consortium name="The Broad Institute Genomics Platform"/>
            <consortium name="The Broad Institute Genome Sequencing Center for Infectious Disease"/>
            <person name="Wu L."/>
            <person name="Ma J."/>
        </authorList>
    </citation>
    <scope>NUCLEOTIDE SEQUENCE [LARGE SCALE GENOMIC DNA]</scope>
    <source>
        <strain evidence="6">NBRC 103632</strain>
    </source>
</reference>
<evidence type="ECO:0000256" key="2">
    <source>
        <dbReference type="ARBA" id="ARBA00022827"/>
    </source>
</evidence>
<dbReference type="Proteomes" id="UP001595957">
    <property type="component" value="Unassembled WGS sequence"/>
</dbReference>
<dbReference type="InterPro" id="IPR051209">
    <property type="entry name" value="FAD-bind_Monooxygenase_sf"/>
</dbReference>
<dbReference type="EC" id="1.14.13.-" evidence="5"/>
<dbReference type="GO" id="GO:0004497">
    <property type="term" value="F:monooxygenase activity"/>
    <property type="evidence" value="ECO:0007669"/>
    <property type="project" value="UniProtKB-KW"/>
</dbReference>
<keyword evidence="2" id="KW-0274">FAD</keyword>
<organism evidence="5 6">
    <name type="scientific">Sphingobium tyrosinilyticum</name>
    <dbReference type="NCBI Taxonomy" id="2715436"/>
    <lineage>
        <taxon>Bacteria</taxon>
        <taxon>Pseudomonadati</taxon>
        <taxon>Pseudomonadota</taxon>
        <taxon>Alphaproteobacteria</taxon>
        <taxon>Sphingomonadales</taxon>
        <taxon>Sphingomonadaceae</taxon>
        <taxon>Sphingobium</taxon>
    </lineage>
</organism>
<proteinExistence type="predicted"/>
<evidence type="ECO:0000256" key="3">
    <source>
        <dbReference type="ARBA" id="ARBA00023002"/>
    </source>
</evidence>
<dbReference type="RefSeq" id="WP_380804882.1">
    <property type="nucleotide sequence ID" value="NZ_JBHSFZ010000025.1"/>
</dbReference>
<accession>A0ABV9F2D6</accession>
<dbReference type="PANTHER" id="PTHR42877">
    <property type="entry name" value="L-ORNITHINE N(5)-MONOOXYGENASE-RELATED"/>
    <property type="match status" value="1"/>
</dbReference>
<keyword evidence="5" id="KW-0503">Monooxygenase</keyword>
<evidence type="ECO:0000256" key="1">
    <source>
        <dbReference type="ARBA" id="ARBA00022630"/>
    </source>
</evidence>
<sequence length="649" mass="73670">MSTMQHHSAERGSTAPVHQLPMQDSPELKAALEQANLQTLLMVYVHLTHDESMLETFKVHIHPPYTNPDYQIPQDCIDDLREKLLYVLTTPGAARNEDPPLALMQKMMTVSVGEPVENEFIPMVLEQSGFQRTAARKEKAERTPPPPGFKVLVIGAGLTGLLASIELERAGYDHVVIEKNEEVGGTWWKNRYPGVGVDTPSHFYSYSFEISPEWNHYHPHGADMREYFRSVADKYDLRRHIRFETRVLSLVFDEATALWNVTVENVKTGERDVIRANAIFNAFGPADRWSLPNIPGIDSFRGVLTHSAGYDEGIDLKGKKVAVIGTGASSAQIVATIVGEVEEMVVFMRTKHWMINNPEVTKEVPEAVKWALRHIPHYKEWFRFRVFWFAADGLYPNVVKDPNYPEDGIAVSALNEGMRQYALSHMRHKLASRPDLIEKLTPDFPIFSKRIVMDAGWYDALVQSHVTLDDTPIAEILPDGIRMKNGTEYKFDVIICATGFNHGKLVKDLVIKGRGDHDLAVDWADEEERAYMGTTIPGYPNYFMSVGPNAGPNHAGGLNIVSEAQVHYMIECLDHMIANGARTIEPTQDAFARHNRRIDDRMKHMIWTHPKAKSYYQNSKGRPVGPWPFRLVDMWNEMRGPVQSDYRLD</sequence>
<comment type="caution">
    <text evidence="5">The sequence shown here is derived from an EMBL/GenBank/DDBJ whole genome shotgun (WGS) entry which is preliminary data.</text>
</comment>
<evidence type="ECO:0000256" key="4">
    <source>
        <dbReference type="SAM" id="MobiDB-lite"/>
    </source>
</evidence>
<protein>
    <submittedName>
        <fullName evidence="5">Flavin-containing monooxygenase</fullName>
        <ecNumber evidence="5">1.14.13.-</ecNumber>
    </submittedName>
</protein>
<evidence type="ECO:0000313" key="5">
    <source>
        <dbReference type="EMBL" id="MFC4594856.1"/>
    </source>
</evidence>
<gene>
    <name evidence="5" type="ORF">ACFO3E_11735</name>
</gene>
<keyword evidence="3 5" id="KW-0560">Oxidoreductase</keyword>
<dbReference type="Gene3D" id="3.50.50.60">
    <property type="entry name" value="FAD/NAD(P)-binding domain"/>
    <property type="match status" value="3"/>
</dbReference>
<dbReference type="InterPro" id="IPR036188">
    <property type="entry name" value="FAD/NAD-bd_sf"/>
</dbReference>
<keyword evidence="6" id="KW-1185">Reference proteome</keyword>